<evidence type="ECO:0000259" key="3">
    <source>
        <dbReference type="Pfam" id="PF13581"/>
    </source>
</evidence>
<feature type="domain" description="Histidine kinase/HSP90-like ATPase" evidence="3">
    <location>
        <begin position="25"/>
        <end position="139"/>
    </location>
</feature>
<evidence type="ECO:0000256" key="1">
    <source>
        <dbReference type="ARBA" id="ARBA00022527"/>
    </source>
</evidence>
<dbReference type="Proteomes" id="UP000807371">
    <property type="component" value="Unassembled WGS sequence"/>
</dbReference>
<keyword evidence="4" id="KW-0067">ATP-binding</keyword>
<gene>
    <name evidence="4" type="ORF">IHE55_19275</name>
</gene>
<dbReference type="CDD" id="cd16936">
    <property type="entry name" value="HATPase_RsbW-like"/>
    <property type="match status" value="1"/>
</dbReference>
<dbReference type="Gene3D" id="3.30.565.10">
    <property type="entry name" value="Histidine kinase-like ATPase, C-terminal domain"/>
    <property type="match status" value="1"/>
</dbReference>
<dbReference type="InterPro" id="IPR003594">
    <property type="entry name" value="HATPase_dom"/>
</dbReference>
<dbReference type="PANTHER" id="PTHR35526">
    <property type="entry name" value="ANTI-SIGMA-F FACTOR RSBW-RELATED"/>
    <property type="match status" value="1"/>
</dbReference>
<keyword evidence="1" id="KW-0418">Kinase</keyword>
<reference evidence="4 5" key="1">
    <citation type="submission" date="2020-09" db="EMBL/GenBank/DDBJ databases">
        <title>Biosynthesis of the nuclear factor of activated T cells inhibitor NFAT-133 and its congeners in Streptomyces pactum.</title>
        <authorList>
            <person name="Zhou W."/>
            <person name="Posri P."/>
            <person name="Abugrain M.E."/>
            <person name="Weisberg A.J."/>
            <person name="Chang J.H."/>
            <person name="Mahmud T."/>
        </authorList>
    </citation>
    <scope>NUCLEOTIDE SEQUENCE [LARGE SCALE GENOMIC DNA]</scope>
    <source>
        <strain evidence="4 5">ATCC 27456</strain>
    </source>
</reference>
<dbReference type="EMBL" id="JACYXC010000001">
    <property type="protein sequence ID" value="MBH5336794.1"/>
    <property type="molecule type" value="Genomic_DNA"/>
</dbReference>
<keyword evidence="5" id="KW-1185">Reference proteome</keyword>
<dbReference type="GO" id="GO:0005524">
    <property type="term" value="F:ATP binding"/>
    <property type="evidence" value="ECO:0007669"/>
    <property type="project" value="UniProtKB-KW"/>
</dbReference>
<evidence type="ECO:0000313" key="5">
    <source>
        <dbReference type="Proteomes" id="UP000807371"/>
    </source>
</evidence>
<comment type="caution">
    <text evidence="4">The sequence shown here is derived from an EMBL/GenBank/DDBJ whole genome shotgun (WGS) entry which is preliminary data.</text>
</comment>
<dbReference type="PANTHER" id="PTHR35526:SF3">
    <property type="entry name" value="ANTI-SIGMA-F FACTOR RSBW"/>
    <property type="match status" value="1"/>
</dbReference>
<sequence>MREVVGVGDGVKAVASAPDYAEWTFPAEPDTVRSAREVVRATLDSWGLQSVRDVTVLLVSELVTNSLRYASAPIGVRLRHHPSPGHALLVVEVSDPLEEPPREREAAPDDEGGRGLRLVADVSRRWGARRDKAGKTVWFEMALPG</sequence>
<protein>
    <submittedName>
        <fullName evidence="4">ATP-binding protein</fullName>
    </submittedName>
</protein>
<dbReference type="Pfam" id="PF13581">
    <property type="entry name" value="HATPase_c_2"/>
    <property type="match status" value="1"/>
</dbReference>
<dbReference type="InterPro" id="IPR036890">
    <property type="entry name" value="HATPase_C_sf"/>
</dbReference>
<dbReference type="InterPro" id="IPR050267">
    <property type="entry name" value="Anti-sigma-factor_SerPK"/>
</dbReference>
<organism evidence="4 5">
    <name type="scientific">Streptomyces pactum</name>
    <dbReference type="NCBI Taxonomy" id="68249"/>
    <lineage>
        <taxon>Bacteria</taxon>
        <taxon>Bacillati</taxon>
        <taxon>Actinomycetota</taxon>
        <taxon>Actinomycetes</taxon>
        <taxon>Kitasatosporales</taxon>
        <taxon>Streptomycetaceae</taxon>
        <taxon>Streptomyces</taxon>
    </lineage>
</organism>
<keyword evidence="1" id="KW-0808">Transferase</keyword>
<dbReference type="RefSeq" id="WP_197990159.1">
    <property type="nucleotide sequence ID" value="NZ_JACYXC010000001.1"/>
</dbReference>
<keyword evidence="4" id="KW-0547">Nucleotide-binding</keyword>
<feature type="compositionally biased region" description="Basic and acidic residues" evidence="2">
    <location>
        <begin position="99"/>
        <end position="114"/>
    </location>
</feature>
<evidence type="ECO:0000256" key="2">
    <source>
        <dbReference type="SAM" id="MobiDB-lite"/>
    </source>
</evidence>
<feature type="region of interest" description="Disordered" evidence="2">
    <location>
        <begin position="95"/>
        <end position="114"/>
    </location>
</feature>
<evidence type="ECO:0000313" key="4">
    <source>
        <dbReference type="EMBL" id="MBH5336794.1"/>
    </source>
</evidence>
<keyword evidence="1" id="KW-0723">Serine/threonine-protein kinase</keyword>
<accession>A0ABS0NNL6</accession>
<proteinExistence type="predicted"/>
<name>A0ABS0NNL6_9ACTN</name>
<dbReference type="SUPFAM" id="SSF55874">
    <property type="entry name" value="ATPase domain of HSP90 chaperone/DNA topoisomerase II/histidine kinase"/>
    <property type="match status" value="1"/>
</dbReference>